<reference evidence="11 12" key="1">
    <citation type="submission" date="2019-01" db="EMBL/GenBank/DDBJ databases">
        <authorList>
            <person name="Chen W.-M."/>
        </authorList>
    </citation>
    <scope>NUCLEOTIDE SEQUENCE [LARGE SCALE GENOMIC DNA]</scope>
    <source>
        <strain evidence="11 12">FSY-15</strain>
    </source>
</reference>
<dbReference type="InterPro" id="IPR001872">
    <property type="entry name" value="Peptidase_A8"/>
</dbReference>
<dbReference type="OrthoDB" id="9810259at2"/>
<comment type="function">
    <text evidence="9">This protein specifically catalyzes the removal of signal peptides from prolipoproteins.</text>
</comment>
<dbReference type="GO" id="GO:0006508">
    <property type="term" value="P:proteolysis"/>
    <property type="evidence" value="ECO:0007669"/>
    <property type="project" value="UniProtKB-KW"/>
</dbReference>
<dbReference type="PANTHER" id="PTHR33695">
    <property type="entry name" value="LIPOPROTEIN SIGNAL PEPTIDASE"/>
    <property type="match status" value="1"/>
</dbReference>
<dbReference type="NCBIfam" id="NF011369">
    <property type="entry name" value="PRK14788.1"/>
    <property type="match status" value="1"/>
</dbReference>
<feature type="active site" evidence="9">
    <location>
        <position position="139"/>
    </location>
</feature>
<comment type="caution">
    <text evidence="11">The sequence shown here is derived from an EMBL/GenBank/DDBJ whole genome shotgun (WGS) entry which is preliminary data.</text>
</comment>
<dbReference type="AlphaFoldDB" id="A0A437PRG9"/>
<dbReference type="Pfam" id="PF01252">
    <property type="entry name" value="Peptidase_A8"/>
    <property type="match status" value="1"/>
</dbReference>
<dbReference type="PANTHER" id="PTHR33695:SF1">
    <property type="entry name" value="LIPOPROTEIN SIGNAL PEPTIDASE"/>
    <property type="match status" value="1"/>
</dbReference>
<proteinExistence type="inferred from homology"/>
<keyword evidence="12" id="KW-1185">Reference proteome</keyword>
<evidence type="ECO:0000256" key="7">
    <source>
        <dbReference type="ARBA" id="ARBA00022989"/>
    </source>
</evidence>
<evidence type="ECO:0000256" key="1">
    <source>
        <dbReference type="ARBA" id="ARBA00006139"/>
    </source>
</evidence>
<evidence type="ECO:0000256" key="2">
    <source>
        <dbReference type="ARBA" id="ARBA00022475"/>
    </source>
</evidence>
<dbReference type="Proteomes" id="UP000282832">
    <property type="component" value="Unassembled WGS sequence"/>
</dbReference>
<keyword evidence="2 9" id="KW-1003">Cell membrane</keyword>
<keyword evidence="4 9" id="KW-0812">Transmembrane</keyword>
<comment type="similarity">
    <text evidence="1 9 10">Belongs to the peptidase A8 family.</text>
</comment>
<organism evidence="11 12">
    <name type="scientific">Sandaracinomonas limnophila</name>
    <dbReference type="NCBI Taxonomy" id="1862386"/>
    <lineage>
        <taxon>Bacteria</taxon>
        <taxon>Pseudomonadati</taxon>
        <taxon>Bacteroidota</taxon>
        <taxon>Cytophagia</taxon>
        <taxon>Cytophagales</taxon>
        <taxon>Flectobacillaceae</taxon>
        <taxon>Sandaracinomonas</taxon>
    </lineage>
</organism>
<feature type="transmembrane region" description="Helical" evidence="9">
    <location>
        <begin position="94"/>
        <end position="112"/>
    </location>
</feature>
<dbReference type="EMBL" id="SACY01000003">
    <property type="protein sequence ID" value="RVU24836.1"/>
    <property type="molecule type" value="Genomic_DNA"/>
</dbReference>
<keyword evidence="6 9" id="KW-0378">Hydrolase</keyword>
<evidence type="ECO:0000256" key="6">
    <source>
        <dbReference type="ARBA" id="ARBA00022801"/>
    </source>
</evidence>
<keyword evidence="8 9" id="KW-0472">Membrane</keyword>
<feature type="transmembrane region" description="Helical" evidence="9">
    <location>
        <begin position="7"/>
        <end position="30"/>
    </location>
</feature>
<feature type="transmembrane region" description="Helical" evidence="9">
    <location>
        <begin position="166"/>
        <end position="184"/>
    </location>
</feature>
<dbReference type="HAMAP" id="MF_00161">
    <property type="entry name" value="LspA"/>
    <property type="match status" value="1"/>
</dbReference>
<feature type="active site" evidence="9">
    <location>
        <position position="171"/>
    </location>
</feature>
<dbReference type="GO" id="GO:0004190">
    <property type="term" value="F:aspartic-type endopeptidase activity"/>
    <property type="evidence" value="ECO:0007669"/>
    <property type="project" value="UniProtKB-UniRule"/>
</dbReference>
<keyword evidence="11" id="KW-0449">Lipoprotein</keyword>
<feature type="transmembrane region" description="Helical" evidence="9">
    <location>
        <begin position="63"/>
        <end position="87"/>
    </location>
</feature>
<dbReference type="GO" id="GO:0005886">
    <property type="term" value="C:plasma membrane"/>
    <property type="evidence" value="ECO:0007669"/>
    <property type="project" value="UniProtKB-SubCell"/>
</dbReference>
<sequence length="195" mass="22206">MKLPLRFYYILAFIIILMDQAIKLSVHFFMDPGFPGQIEIIGFFKLHYTLNPGMAFGMQIGSIYGKLFLTSFRIFAMFGIGYGLYFLHNKKSHTGLLTCVAMILGGAIGNLIDSIFYGKYLGNAPYGAPMQWFHGQVIDMFFFDFWEGILPEWIPIWGGTYYSTPIFNFADASIFCGVVAILIFQNHFFDKKASI</sequence>
<comment type="subcellular location">
    <subcellularLocation>
        <location evidence="9">Cell membrane</location>
        <topology evidence="9">Multi-pass membrane protein</topology>
    </subcellularLocation>
</comment>
<keyword evidence="5 9" id="KW-0064">Aspartyl protease</keyword>
<accession>A0A437PRG9</accession>
<evidence type="ECO:0000256" key="4">
    <source>
        <dbReference type="ARBA" id="ARBA00022692"/>
    </source>
</evidence>
<gene>
    <name evidence="9" type="primary">lspA</name>
    <name evidence="11" type="ORF">EOJ36_07445</name>
</gene>
<name>A0A437PRG9_9BACT</name>
<evidence type="ECO:0000256" key="10">
    <source>
        <dbReference type="RuleBase" id="RU004181"/>
    </source>
</evidence>
<evidence type="ECO:0000256" key="3">
    <source>
        <dbReference type="ARBA" id="ARBA00022670"/>
    </source>
</evidence>
<dbReference type="PRINTS" id="PR00781">
    <property type="entry name" value="LIPOSIGPTASE"/>
</dbReference>
<dbReference type="UniPathway" id="UPA00665"/>
<keyword evidence="7 9" id="KW-1133">Transmembrane helix</keyword>
<dbReference type="RefSeq" id="WP_127803923.1">
    <property type="nucleotide sequence ID" value="NZ_SACY01000003.1"/>
</dbReference>
<evidence type="ECO:0000256" key="8">
    <source>
        <dbReference type="ARBA" id="ARBA00023136"/>
    </source>
</evidence>
<dbReference type="EC" id="3.4.23.36" evidence="9"/>
<evidence type="ECO:0000256" key="5">
    <source>
        <dbReference type="ARBA" id="ARBA00022750"/>
    </source>
</evidence>
<comment type="pathway">
    <text evidence="9">Protein modification; lipoprotein biosynthesis (signal peptide cleavage).</text>
</comment>
<keyword evidence="3 9" id="KW-0645">Protease</keyword>
<evidence type="ECO:0000313" key="12">
    <source>
        <dbReference type="Proteomes" id="UP000282832"/>
    </source>
</evidence>
<protein>
    <recommendedName>
        <fullName evidence="9">Lipoprotein signal peptidase</fullName>
        <ecNumber evidence="9">3.4.23.36</ecNumber>
    </recommendedName>
    <alternativeName>
        <fullName evidence="9">Prolipoprotein signal peptidase</fullName>
    </alternativeName>
    <alternativeName>
        <fullName evidence="9">Signal peptidase II</fullName>
        <shortName evidence="9">SPase II</shortName>
    </alternativeName>
</protein>
<evidence type="ECO:0000256" key="9">
    <source>
        <dbReference type="HAMAP-Rule" id="MF_00161"/>
    </source>
</evidence>
<evidence type="ECO:0000313" key="11">
    <source>
        <dbReference type="EMBL" id="RVU24836.1"/>
    </source>
</evidence>
<comment type="catalytic activity">
    <reaction evidence="9">
        <text>Release of signal peptides from bacterial membrane prolipoproteins. Hydrolyzes -Xaa-Yaa-Zaa-|-(S,diacylglyceryl)Cys-, in which Xaa is hydrophobic (preferably Leu), and Yaa (Ala or Ser) and Zaa (Gly or Ala) have small, neutral side chains.</text>
        <dbReference type="EC" id="3.4.23.36"/>
    </reaction>
</comment>